<accession>A0ABV8F596</accession>
<evidence type="ECO:0000313" key="2">
    <source>
        <dbReference type="Proteomes" id="UP001595698"/>
    </source>
</evidence>
<gene>
    <name evidence="1" type="ORF">ACFOYY_23465</name>
</gene>
<protein>
    <submittedName>
        <fullName evidence="1">Uncharacterized protein</fullName>
    </submittedName>
</protein>
<dbReference type="Proteomes" id="UP001595698">
    <property type="component" value="Unassembled WGS sequence"/>
</dbReference>
<evidence type="ECO:0000313" key="1">
    <source>
        <dbReference type="EMBL" id="MFC3983111.1"/>
    </source>
</evidence>
<name>A0ABV8F596_9ACTN</name>
<comment type="caution">
    <text evidence="1">The sequence shown here is derived from an EMBL/GenBank/DDBJ whole genome shotgun (WGS) entry which is preliminary data.</text>
</comment>
<organism evidence="1 2">
    <name type="scientific">Streptosporangium jomthongense</name>
    <dbReference type="NCBI Taxonomy" id="1193683"/>
    <lineage>
        <taxon>Bacteria</taxon>
        <taxon>Bacillati</taxon>
        <taxon>Actinomycetota</taxon>
        <taxon>Actinomycetes</taxon>
        <taxon>Streptosporangiales</taxon>
        <taxon>Streptosporangiaceae</taxon>
        <taxon>Streptosporangium</taxon>
    </lineage>
</organism>
<proteinExistence type="predicted"/>
<reference evidence="2" key="1">
    <citation type="journal article" date="2019" name="Int. J. Syst. Evol. Microbiol.">
        <title>The Global Catalogue of Microorganisms (GCM) 10K type strain sequencing project: providing services to taxonomists for standard genome sequencing and annotation.</title>
        <authorList>
            <consortium name="The Broad Institute Genomics Platform"/>
            <consortium name="The Broad Institute Genome Sequencing Center for Infectious Disease"/>
            <person name="Wu L."/>
            <person name="Ma J."/>
        </authorList>
    </citation>
    <scope>NUCLEOTIDE SEQUENCE [LARGE SCALE GENOMIC DNA]</scope>
    <source>
        <strain evidence="2">TBRC 7912</strain>
    </source>
</reference>
<keyword evidence="2" id="KW-1185">Reference proteome</keyword>
<dbReference type="RefSeq" id="WP_362912538.1">
    <property type="nucleotide sequence ID" value="NZ_JBHSBC010000023.1"/>
</dbReference>
<dbReference type="EMBL" id="JBHSBC010000023">
    <property type="protein sequence ID" value="MFC3983111.1"/>
    <property type="molecule type" value="Genomic_DNA"/>
</dbReference>
<sequence length="46" mass="5055">MSTHVHVRVSDGLAVTETGDLVEGYRCGCGATWTRIHRADEGQPER</sequence>